<keyword evidence="9 10" id="KW-0472">Membrane</keyword>
<evidence type="ECO:0000313" key="11">
    <source>
        <dbReference type="EMBL" id="SHE27027.1"/>
    </source>
</evidence>
<dbReference type="EMBL" id="FQUI01000001">
    <property type="protein sequence ID" value="SHE27027.1"/>
    <property type="molecule type" value="Genomic_DNA"/>
</dbReference>
<keyword evidence="6" id="KW-0653">Protein transport</keyword>
<comment type="similarity">
    <text evidence="2">Belongs to the YajC family.</text>
</comment>
<evidence type="ECO:0000256" key="9">
    <source>
        <dbReference type="ARBA" id="ARBA00023136"/>
    </source>
</evidence>
<evidence type="ECO:0000256" key="10">
    <source>
        <dbReference type="SAM" id="Phobius"/>
    </source>
</evidence>
<dbReference type="AlphaFoldDB" id="A0A1M4S4T9"/>
<dbReference type="Proteomes" id="UP000184334">
    <property type="component" value="Unassembled WGS sequence"/>
</dbReference>
<keyword evidence="7 10" id="KW-1133">Transmembrane helix</keyword>
<evidence type="ECO:0000313" key="12">
    <source>
        <dbReference type="Proteomes" id="UP000184334"/>
    </source>
</evidence>
<evidence type="ECO:0000256" key="5">
    <source>
        <dbReference type="ARBA" id="ARBA00022692"/>
    </source>
</evidence>
<evidence type="ECO:0000256" key="7">
    <source>
        <dbReference type="ARBA" id="ARBA00022989"/>
    </source>
</evidence>
<evidence type="ECO:0000256" key="3">
    <source>
        <dbReference type="ARBA" id="ARBA00022448"/>
    </source>
</evidence>
<dbReference type="SMART" id="SM01323">
    <property type="entry name" value="YajC"/>
    <property type="match status" value="1"/>
</dbReference>
<keyword evidence="4" id="KW-1003">Cell membrane</keyword>
<keyword evidence="5 10" id="KW-0812">Transmembrane</keyword>
<accession>A0A1M4S4T9</accession>
<evidence type="ECO:0000256" key="6">
    <source>
        <dbReference type="ARBA" id="ARBA00022927"/>
    </source>
</evidence>
<dbReference type="NCBIfam" id="TIGR00739">
    <property type="entry name" value="yajC"/>
    <property type="match status" value="1"/>
</dbReference>
<dbReference type="InterPro" id="IPR003849">
    <property type="entry name" value="Preprotein_translocase_YajC"/>
</dbReference>
<keyword evidence="12" id="KW-1185">Reference proteome</keyword>
<feature type="transmembrane region" description="Helical" evidence="10">
    <location>
        <begin position="35"/>
        <end position="55"/>
    </location>
</feature>
<dbReference type="GO" id="GO:0005886">
    <property type="term" value="C:plasma membrane"/>
    <property type="evidence" value="ECO:0007669"/>
    <property type="project" value="UniProtKB-SubCell"/>
</dbReference>
<dbReference type="STRING" id="1122195.SAMN02745164_00004"/>
<protein>
    <submittedName>
        <fullName evidence="11">Preprotein translocase subunit YajC</fullName>
    </submittedName>
</protein>
<sequence length="135" mass="15274">MNFHSITNFLFFGPPETAAPQTTTAAGATTTAGSIWGLLFPFVLIFGLMYFLIIMPQKKQEKKHRDMLSKLKKDDKILTQSGIIGKIVNINNDFVRIRTADRTELDITKSSIVAILSKSNKEENKKEIKKEENKK</sequence>
<organism evidence="11 12">
    <name type="scientific">Marinitoga hydrogenitolerans (strain DSM 16785 / JCM 12826 / AT1271)</name>
    <dbReference type="NCBI Taxonomy" id="1122195"/>
    <lineage>
        <taxon>Bacteria</taxon>
        <taxon>Thermotogati</taxon>
        <taxon>Thermotogota</taxon>
        <taxon>Thermotogae</taxon>
        <taxon>Petrotogales</taxon>
        <taxon>Petrotogaceae</taxon>
        <taxon>Marinitoga</taxon>
    </lineage>
</organism>
<dbReference type="RefSeq" id="WP_072862102.1">
    <property type="nucleotide sequence ID" value="NZ_FQUI01000001.1"/>
</dbReference>
<comment type="caution">
    <text evidence="11">The sequence shown here is derived from an EMBL/GenBank/DDBJ whole genome shotgun (WGS) entry which is preliminary data.</text>
</comment>
<dbReference type="PANTHER" id="PTHR33909:SF1">
    <property type="entry name" value="SEC TRANSLOCON ACCESSORY COMPLEX SUBUNIT YAJC"/>
    <property type="match status" value="1"/>
</dbReference>
<name>A0A1M4S4T9_MARH1</name>
<keyword evidence="8" id="KW-0811">Translocation</keyword>
<dbReference type="Pfam" id="PF02699">
    <property type="entry name" value="YajC"/>
    <property type="match status" value="1"/>
</dbReference>
<proteinExistence type="inferred from homology"/>
<dbReference type="GO" id="GO:0015031">
    <property type="term" value="P:protein transport"/>
    <property type="evidence" value="ECO:0007669"/>
    <property type="project" value="UniProtKB-KW"/>
</dbReference>
<comment type="subcellular location">
    <subcellularLocation>
        <location evidence="1">Cell membrane</location>
        <topology evidence="1">Single-pass membrane protein</topology>
    </subcellularLocation>
</comment>
<evidence type="ECO:0000256" key="2">
    <source>
        <dbReference type="ARBA" id="ARBA00006742"/>
    </source>
</evidence>
<reference evidence="11" key="1">
    <citation type="submission" date="2016-11" db="EMBL/GenBank/DDBJ databases">
        <authorList>
            <person name="Varghese N."/>
            <person name="Submissions S."/>
        </authorList>
    </citation>
    <scope>NUCLEOTIDE SEQUENCE [LARGE SCALE GENOMIC DNA]</scope>
    <source>
        <strain evidence="11">DSM 16785</strain>
    </source>
</reference>
<gene>
    <name evidence="11" type="ORF">SAMN02745164_00004</name>
</gene>
<evidence type="ECO:0000256" key="4">
    <source>
        <dbReference type="ARBA" id="ARBA00022475"/>
    </source>
</evidence>
<dbReference type="PRINTS" id="PR01853">
    <property type="entry name" value="YAJCTRNLCASE"/>
</dbReference>
<keyword evidence="3" id="KW-0813">Transport</keyword>
<dbReference type="PANTHER" id="PTHR33909">
    <property type="entry name" value="SEC TRANSLOCON ACCESSORY COMPLEX SUBUNIT YAJC"/>
    <property type="match status" value="1"/>
</dbReference>
<evidence type="ECO:0000256" key="1">
    <source>
        <dbReference type="ARBA" id="ARBA00004162"/>
    </source>
</evidence>
<evidence type="ECO:0000256" key="8">
    <source>
        <dbReference type="ARBA" id="ARBA00023010"/>
    </source>
</evidence>
<dbReference type="OrthoDB" id="48187at2"/>